<keyword evidence="12" id="KW-0902">Two-component regulatory system</keyword>
<dbReference type="Pfam" id="PF00672">
    <property type="entry name" value="HAMP"/>
    <property type="match status" value="1"/>
</dbReference>
<keyword evidence="13 15" id="KW-0472">Membrane</keyword>
<keyword evidence="4" id="KW-1003">Cell membrane</keyword>
<dbReference type="Pfam" id="PF06580">
    <property type="entry name" value="His_kinase"/>
    <property type="match status" value="1"/>
</dbReference>
<keyword evidence="14" id="KW-0175">Coiled coil</keyword>
<dbReference type="InterPro" id="IPR050640">
    <property type="entry name" value="Bact_2-comp_sensor_kinase"/>
</dbReference>
<evidence type="ECO:0000256" key="7">
    <source>
        <dbReference type="ARBA" id="ARBA00022692"/>
    </source>
</evidence>
<dbReference type="SUPFAM" id="SSF55874">
    <property type="entry name" value="ATPase domain of HSP90 chaperone/DNA topoisomerase II/histidine kinase"/>
    <property type="match status" value="1"/>
</dbReference>
<keyword evidence="7 15" id="KW-0812">Transmembrane</keyword>
<comment type="subcellular location">
    <subcellularLocation>
        <location evidence="2">Cell membrane</location>
        <topology evidence="2">Multi-pass membrane protein</topology>
    </subcellularLocation>
</comment>
<feature type="transmembrane region" description="Helical" evidence="15">
    <location>
        <begin position="294"/>
        <end position="314"/>
    </location>
</feature>
<evidence type="ECO:0000256" key="6">
    <source>
        <dbReference type="ARBA" id="ARBA00022679"/>
    </source>
</evidence>
<keyword evidence="11 15" id="KW-1133">Transmembrane helix</keyword>
<dbReference type="PROSITE" id="PS50885">
    <property type="entry name" value="HAMP"/>
    <property type="match status" value="1"/>
</dbReference>
<dbReference type="PROSITE" id="PS50109">
    <property type="entry name" value="HIS_KIN"/>
    <property type="match status" value="1"/>
</dbReference>
<feature type="transmembrane region" description="Helical" evidence="15">
    <location>
        <begin position="12"/>
        <end position="30"/>
    </location>
</feature>
<dbReference type="InterPro" id="IPR033479">
    <property type="entry name" value="dCache_1"/>
</dbReference>
<accession>A0ABW3DAV4</accession>
<evidence type="ECO:0000313" key="18">
    <source>
        <dbReference type="EMBL" id="MFD0869664.1"/>
    </source>
</evidence>
<evidence type="ECO:0000256" key="10">
    <source>
        <dbReference type="ARBA" id="ARBA00022840"/>
    </source>
</evidence>
<evidence type="ECO:0000256" key="8">
    <source>
        <dbReference type="ARBA" id="ARBA00022741"/>
    </source>
</evidence>
<organism evidence="18 19">
    <name type="scientific">Paenibacillus residui</name>
    <dbReference type="NCBI Taxonomy" id="629724"/>
    <lineage>
        <taxon>Bacteria</taxon>
        <taxon>Bacillati</taxon>
        <taxon>Bacillota</taxon>
        <taxon>Bacilli</taxon>
        <taxon>Bacillales</taxon>
        <taxon>Paenibacillaceae</taxon>
        <taxon>Paenibacillus</taxon>
    </lineage>
</organism>
<dbReference type="Proteomes" id="UP001597120">
    <property type="component" value="Unassembled WGS sequence"/>
</dbReference>
<feature type="coiled-coil region" evidence="14">
    <location>
        <begin position="370"/>
        <end position="397"/>
    </location>
</feature>
<dbReference type="CDD" id="cd06225">
    <property type="entry name" value="HAMP"/>
    <property type="match status" value="1"/>
</dbReference>
<evidence type="ECO:0000256" key="15">
    <source>
        <dbReference type="SAM" id="Phobius"/>
    </source>
</evidence>
<dbReference type="SUPFAM" id="SSF158472">
    <property type="entry name" value="HAMP domain-like"/>
    <property type="match status" value="1"/>
</dbReference>
<evidence type="ECO:0000256" key="9">
    <source>
        <dbReference type="ARBA" id="ARBA00022777"/>
    </source>
</evidence>
<evidence type="ECO:0000259" key="17">
    <source>
        <dbReference type="PROSITE" id="PS50885"/>
    </source>
</evidence>
<dbReference type="InterPro" id="IPR036890">
    <property type="entry name" value="HATPase_C_sf"/>
</dbReference>
<name>A0ABW3DAV4_9BACL</name>
<keyword evidence="8" id="KW-0547">Nucleotide-binding</keyword>
<dbReference type="GO" id="GO:0004673">
    <property type="term" value="F:protein histidine kinase activity"/>
    <property type="evidence" value="ECO:0007669"/>
    <property type="project" value="UniProtKB-EC"/>
</dbReference>
<sequence>MIKGSLYRKLLLYFLVIIVATLVSVGISTYSKSSKELDDQIRRHMSQIINNAINHTDLYLKSYERSIIALLNNRDVKKFIDLPNPPEDYDYYHYRKLIKEVGLQPILIRNPEILSIYIISFDGNAIYDYNGMPDETFSSAEIEEQLRYLLEYTKPDGSLSIMNSSIFPSYDKQVVRLARQIKGYSSTDYKGILAIEIKSMELSALWNGVDLGEDGYFFIVDKMGKIVYHPDPSRIRTDVEGPFRDNILHADEQMFMVNEEGRERMFMSRKSDYSGWNLVVSMPMDEIMKPVSSIRMTTIIVGLFTFAFASLLAYRFSRSITRPIQVLKKGMRQTEKGNWMMIPLPEQKDEITELMVRYNLMVNRLSELVEQVYEAELKNHETQMERQKAEFQSLQLQINPHFLYNTLETIVCYAAVQDSEEISDIVKAMAYMLRYSIQTNLEEITVANELNHVLNYMIILKHRIDREFEIDVSVPPRFLLKKMVRLTLQPLVENVFQHAFPDGVEDRHWIRIDAEEKGDRFRVIVEDNGVGIASDHLQLLQSKLQTNRLADEEDGSRKDKGGIGMVNVHRRIQMVFGEEYGLTIESEPGRGTRMIMNMPLHGNGIKPPGTA</sequence>
<proteinExistence type="predicted"/>
<dbReference type="SMART" id="SM00387">
    <property type="entry name" value="HATPase_c"/>
    <property type="match status" value="1"/>
</dbReference>
<comment type="catalytic activity">
    <reaction evidence="1">
        <text>ATP + protein L-histidine = ADP + protein N-phospho-L-histidine.</text>
        <dbReference type="EC" id="2.7.13.3"/>
    </reaction>
</comment>
<evidence type="ECO:0000313" key="19">
    <source>
        <dbReference type="Proteomes" id="UP001597120"/>
    </source>
</evidence>
<evidence type="ECO:0000256" key="2">
    <source>
        <dbReference type="ARBA" id="ARBA00004651"/>
    </source>
</evidence>
<evidence type="ECO:0000256" key="14">
    <source>
        <dbReference type="SAM" id="Coils"/>
    </source>
</evidence>
<dbReference type="Gene3D" id="6.10.340.10">
    <property type="match status" value="1"/>
</dbReference>
<dbReference type="Gene3D" id="3.30.565.10">
    <property type="entry name" value="Histidine kinase-like ATPase, C-terminal domain"/>
    <property type="match status" value="1"/>
</dbReference>
<evidence type="ECO:0000256" key="11">
    <source>
        <dbReference type="ARBA" id="ARBA00022989"/>
    </source>
</evidence>
<reference evidence="19" key="1">
    <citation type="journal article" date="2019" name="Int. J. Syst. Evol. Microbiol.">
        <title>The Global Catalogue of Microorganisms (GCM) 10K type strain sequencing project: providing services to taxonomists for standard genome sequencing and annotation.</title>
        <authorList>
            <consortium name="The Broad Institute Genomics Platform"/>
            <consortium name="The Broad Institute Genome Sequencing Center for Infectious Disease"/>
            <person name="Wu L."/>
            <person name="Ma J."/>
        </authorList>
    </citation>
    <scope>NUCLEOTIDE SEQUENCE [LARGE SCALE GENOMIC DNA]</scope>
    <source>
        <strain evidence="19">CCUG 57263</strain>
    </source>
</reference>
<dbReference type="RefSeq" id="WP_379288108.1">
    <property type="nucleotide sequence ID" value="NZ_JBHTIU010000034.1"/>
</dbReference>
<dbReference type="PRINTS" id="PR00344">
    <property type="entry name" value="BCTRLSENSOR"/>
</dbReference>
<keyword evidence="5" id="KW-0597">Phosphoprotein</keyword>
<evidence type="ECO:0000256" key="3">
    <source>
        <dbReference type="ARBA" id="ARBA00012438"/>
    </source>
</evidence>
<keyword evidence="6 18" id="KW-0808">Transferase</keyword>
<dbReference type="InterPro" id="IPR010559">
    <property type="entry name" value="Sig_transdc_His_kin_internal"/>
</dbReference>
<dbReference type="InterPro" id="IPR003594">
    <property type="entry name" value="HATPase_dom"/>
</dbReference>
<comment type="caution">
    <text evidence="18">The sequence shown here is derived from an EMBL/GenBank/DDBJ whole genome shotgun (WGS) entry which is preliminary data.</text>
</comment>
<dbReference type="PANTHER" id="PTHR34220">
    <property type="entry name" value="SENSOR HISTIDINE KINASE YPDA"/>
    <property type="match status" value="1"/>
</dbReference>
<dbReference type="InterPro" id="IPR003660">
    <property type="entry name" value="HAMP_dom"/>
</dbReference>
<dbReference type="CDD" id="cd12912">
    <property type="entry name" value="PDC2_MCP_like"/>
    <property type="match status" value="1"/>
</dbReference>
<keyword evidence="10" id="KW-0067">ATP-binding</keyword>
<gene>
    <name evidence="18" type="ORF">ACFQ03_10925</name>
</gene>
<dbReference type="InterPro" id="IPR004358">
    <property type="entry name" value="Sig_transdc_His_kin-like_C"/>
</dbReference>
<dbReference type="InterPro" id="IPR005467">
    <property type="entry name" value="His_kinase_dom"/>
</dbReference>
<dbReference type="Pfam" id="PF02743">
    <property type="entry name" value="dCache_1"/>
    <property type="match status" value="1"/>
</dbReference>
<evidence type="ECO:0000256" key="12">
    <source>
        <dbReference type="ARBA" id="ARBA00023012"/>
    </source>
</evidence>
<keyword evidence="9 18" id="KW-0418">Kinase</keyword>
<dbReference type="EMBL" id="JBHTIU010000034">
    <property type="protein sequence ID" value="MFD0869664.1"/>
    <property type="molecule type" value="Genomic_DNA"/>
</dbReference>
<feature type="domain" description="HAMP" evidence="17">
    <location>
        <begin position="318"/>
        <end position="370"/>
    </location>
</feature>
<keyword evidence="19" id="KW-1185">Reference proteome</keyword>
<evidence type="ECO:0000256" key="1">
    <source>
        <dbReference type="ARBA" id="ARBA00000085"/>
    </source>
</evidence>
<evidence type="ECO:0000256" key="5">
    <source>
        <dbReference type="ARBA" id="ARBA00022553"/>
    </source>
</evidence>
<dbReference type="EC" id="2.7.13.3" evidence="3"/>
<evidence type="ECO:0000259" key="16">
    <source>
        <dbReference type="PROSITE" id="PS50109"/>
    </source>
</evidence>
<dbReference type="Pfam" id="PF02518">
    <property type="entry name" value="HATPase_c"/>
    <property type="match status" value="1"/>
</dbReference>
<feature type="domain" description="Histidine kinase" evidence="16">
    <location>
        <begin position="417"/>
        <end position="602"/>
    </location>
</feature>
<dbReference type="PANTHER" id="PTHR34220:SF7">
    <property type="entry name" value="SENSOR HISTIDINE KINASE YPDA"/>
    <property type="match status" value="1"/>
</dbReference>
<protein>
    <recommendedName>
        <fullName evidence="3">histidine kinase</fullName>
        <ecNumber evidence="3">2.7.13.3</ecNumber>
    </recommendedName>
</protein>
<dbReference type="Gene3D" id="3.30.450.20">
    <property type="entry name" value="PAS domain"/>
    <property type="match status" value="1"/>
</dbReference>
<evidence type="ECO:0000256" key="13">
    <source>
        <dbReference type="ARBA" id="ARBA00023136"/>
    </source>
</evidence>
<evidence type="ECO:0000256" key="4">
    <source>
        <dbReference type="ARBA" id="ARBA00022475"/>
    </source>
</evidence>
<dbReference type="SMART" id="SM00304">
    <property type="entry name" value="HAMP"/>
    <property type="match status" value="1"/>
</dbReference>